<evidence type="ECO:0000256" key="1">
    <source>
        <dbReference type="ARBA" id="ARBA00022723"/>
    </source>
</evidence>
<dbReference type="PROSITE" id="PS51379">
    <property type="entry name" value="4FE4S_FER_2"/>
    <property type="match status" value="2"/>
</dbReference>
<gene>
    <name evidence="5" type="ORF">COS99_05475</name>
</gene>
<keyword evidence="2" id="KW-0408">Iron</keyword>
<dbReference type="PANTHER" id="PTHR43122:SF2">
    <property type="entry name" value="FERREDOXIN SUBUNIT OF PYRUVATE:FLAVODOXIN OXIDOREDUCTASE"/>
    <property type="match status" value="1"/>
</dbReference>
<proteinExistence type="predicted"/>
<dbReference type="Proteomes" id="UP000230052">
    <property type="component" value="Unassembled WGS sequence"/>
</dbReference>
<dbReference type="GO" id="GO:0051536">
    <property type="term" value="F:iron-sulfur cluster binding"/>
    <property type="evidence" value="ECO:0007669"/>
    <property type="project" value="UniProtKB-KW"/>
</dbReference>
<evidence type="ECO:0000259" key="4">
    <source>
        <dbReference type="PROSITE" id="PS51379"/>
    </source>
</evidence>
<feature type="domain" description="4Fe-4S ferredoxin-type" evidence="4">
    <location>
        <begin position="2"/>
        <end position="31"/>
    </location>
</feature>
<sequence>MGKIKINKEKCKGCGLCVIYCPNKLVRISEELNKKGLYTVKFEDNGKKCTGCSMCALMCPDFAIEVYR</sequence>
<dbReference type="Gene3D" id="3.30.70.20">
    <property type="match status" value="1"/>
</dbReference>
<accession>A0A2J0KS93</accession>
<dbReference type="AlphaFoldDB" id="A0A2J0KS93"/>
<dbReference type="InterPro" id="IPR017896">
    <property type="entry name" value="4Fe4S_Fe-S-bd"/>
</dbReference>
<keyword evidence="1" id="KW-0479">Metal-binding</keyword>
<dbReference type="PANTHER" id="PTHR43122">
    <property type="entry name" value="FERREDOXIN SUBUNIT OF PYRUVATE:FLAVODOXIN OXIDOREDUCTASE-RELATED"/>
    <property type="match status" value="1"/>
</dbReference>
<reference evidence="5 6" key="1">
    <citation type="submission" date="2017-09" db="EMBL/GenBank/DDBJ databases">
        <title>Depth-based differentiation of microbial function through sediment-hosted aquifers and enrichment of novel symbionts in the deep terrestrial subsurface.</title>
        <authorList>
            <person name="Probst A.J."/>
            <person name="Ladd B."/>
            <person name="Jarett J.K."/>
            <person name="Geller-Mcgrath D.E."/>
            <person name="Sieber C.M."/>
            <person name="Emerson J.B."/>
            <person name="Anantharaman K."/>
            <person name="Thomas B.C."/>
            <person name="Malmstrom R."/>
            <person name="Stieglmeier M."/>
            <person name="Klingl A."/>
            <person name="Woyke T."/>
            <person name="Ryan C.M."/>
            <person name="Banfield J.F."/>
        </authorList>
    </citation>
    <scope>NUCLEOTIDE SEQUENCE [LARGE SCALE GENOMIC DNA]</scope>
    <source>
        <strain evidence="5">CG07_land_8_20_14_0_80_42_15</strain>
    </source>
</reference>
<dbReference type="Pfam" id="PF12838">
    <property type="entry name" value="Fer4_7"/>
    <property type="match status" value="1"/>
</dbReference>
<dbReference type="EMBL" id="PEWV01000058">
    <property type="protein sequence ID" value="PIU41422.1"/>
    <property type="molecule type" value="Genomic_DNA"/>
</dbReference>
<protein>
    <recommendedName>
        <fullName evidence="4">4Fe-4S ferredoxin-type domain-containing protein</fullName>
    </recommendedName>
</protein>
<dbReference type="GO" id="GO:0046872">
    <property type="term" value="F:metal ion binding"/>
    <property type="evidence" value="ECO:0007669"/>
    <property type="project" value="UniProtKB-KW"/>
</dbReference>
<evidence type="ECO:0000313" key="5">
    <source>
        <dbReference type="EMBL" id="PIU41422.1"/>
    </source>
</evidence>
<name>A0A2J0KS93_9BACT</name>
<dbReference type="InterPro" id="IPR017900">
    <property type="entry name" value="4Fe4S_Fe_S_CS"/>
</dbReference>
<comment type="caution">
    <text evidence="5">The sequence shown here is derived from an EMBL/GenBank/DDBJ whole genome shotgun (WGS) entry which is preliminary data.</text>
</comment>
<dbReference type="PROSITE" id="PS00198">
    <property type="entry name" value="4FE4S_FER_1"/>
    <property type="match status" value="2"/>
</dbReference>
<keyword evidence="3" id="KW-0411">Iron-sulfur</keyword>
<feature type="domain" description="4Fe-4S ferredoxin-type" evidence="4">
    <location>
        <begin position="38"/>
        <end position="68"/>
    </location>
</feature>
<evidence type="ECO:0000256" key="2">
    <source>
        <dbReference type="ARBA" id="ARBA00023004"/>
    </source>
</evidence>
<dbReference type="SUPFAM" id="SSF54862">
    <property type="entry name" value="4Fe-4S ferredoxins"/>
    <property type="match status" value="1"/>
</dbReference>
<evidence type="ECO:0000313" key="6">
    <source>
        <dbReference type="Proteomes" id="UP000230052"/>
    </source>
</evidence>
<evidence type="ECO:0000256" key="3">
    <source>
        <dbReference type="ARBA" id="ARBA00023014"/>
    </source>
</evidence>
<organism evidence="5 6">
    <name type="scientific">Candidatus Aquitaenariimonas noxiae</name>
    <dbReference type="NCBI Taxonomy" id="1974741"/>
    <lineage>
        <taxon>Bacteria</taxon>
        <taxon>Pseudomonadati</taxon>
        <taxon>Candidatus Omnitrophota</taxon>
        <taxon>Candidatus Aquitaenariimonas</taxon>
    </lineage>
</organism>